<proteinExistence type="evidence at transcript level"/>
<name>B4FG66_MAIZE</name>
<sequence length="210" mass="23103">MARLPALAQRSAFSLLSQATRRGAPPCARPVSACALRFPLHLPQARRAVLPPAHLPAQSPHFLISLELAPASAWTALLGSSERRSLCPAAPCSLHAGARPARPPPHARPWFLARPAVSPCKLRLPARLLQLGHGRRSQVPFPQPVFLRAKFLWLRPPFLFQLAQVCCSSPMVVGHCCAASWCRDPRRDLLYRAELRSAVDACRLFDTLRG</sequence>
<dbReference type="HOGENOM" id="CLU_1311768_0_0_1"/>
<accession>B4FG66</accession>
<organism evidence="1">
    <name type="scientific">Zea mays</name>
    <name type="common">Maize</name>
    <dbReference type="NCBI Taxonomy" id="4577"/>
    <lineage>
        <taxon>Eukaryota</taxon>
        <taxon>Viridiplantae</taxon>
        <taxon>Streptophyta</taxon>
        <taxon>Embryophyta</taxon>
        <taxon>Tracheophyta</taxon>
        <taxon>Spermatophyta</taxon>
        <taxon>Magnoliopsida</taxon>
        <taxon>Liliopsida</taxon>
        <taxon>Poales</taxon>
        <taxon>Poaceae</taxon>
        <taxon>PACMAD clade</taxon>
        <taxon>Panicoideae</taxon>
        <taxon>Andropogonodae</taxon>
        <taxon>Andropogoneae</taxon>
        <taxon>Tripsacinae</taxon>
        <taxon>Zea</taxon>
    </lineage>
</organism>
<dbReference type="RefSeq" id="NP_001132312.1">
    <property type="nucleotide sequence ID" value="NM_001138840.1"/>
</dbReference>
<dbReference type="EMBL" id="BT036104">
    <property type="protein sequence ID" value="ACF81109.1"/>
    <property type="molecule type" value="mRNA"/>
</dbReference>
<dbReference type="GeneID" id="100193754"/>
<reference evidence="1" key="1">
    <citation type="journal article" date="2009" name="PLoS Genet.">
        <title>Sequencing, mapping, and analysis of 27,455 maize full-length cDNAs.</title>
        <authorList>
            <person name="Soderlund C."/>
            <person name="Descour A."/>
            <person name="Kudrna D."/>
            <person name="Bomhoff M."/>
            <person name="Boyd L."/>
            <person name="Currie J."/>
            <person name="Angelova A."/>
            <person name="Collura K."/>
            <person name="Wissotski M."/>
            <person name="Ashley E."/>
            <person name="Morrow D."/>
            <person name="Fernandes J."/>
            <person name="Walbot V."/>
            <person name="Yu Y."/>
        </authorList>
    </citation>
    <scope>NUCLEOTIDE SEQUENCE</scope>
    <source>
        <strain evidence="1">B73</strain>
    </source>
</reference>
<dbReference type="AlphaFoldDB" id="B4FG66"/>
<protein>
    <submittedName>
        <fullName evidence="1">Uncharacterized protein</fullName>
    </submittedName>
</protein>
<dbReference type="KEGG" id="zma:100193754"/>
<evidence type="ECO:0000313" key="1">
    <source>
        <dbReference type="EMBL" id="ACF81109.1"/>
    </source>
</evidence>